<accession>A0A4R8ISC6</accession>
<dbReference type="InterPro" id="IPR021494">
    <property type="entry name" value="DUF3149"/>
</dbReference>
<comment type="caution">
    <text evidence="2">The sequence shown here is derived from an EMBL/GenBank/DDBJ whole genome shotgun (WGS) entry which is preliminary data.</text>
</comment>
<dbReference type="AlphaFoldDB" id="A0A4R8ISC6"/>
<feature type="transmembrane region" description="Helical" evidence="1">
    <location>
        <begin position="12"/>
        <end position="33"/>
    </location>
</feature>
<organism evidence="2 3">
    <name type="scientific">Thiohalophilus thiocyanatoxydans</name>
    <dbReference type="NCBI Taxonomy" id="381308"/>
    <lineage>
        <taxon>Bacteria</taxon>
        <taxon>Pseudomonadati</taxon>
        <taxon>Pseudomonadota</taxon>
        <taxon>Gammaproteobacteria</taxon>
        <taxon>Thiohalomonadales</taxon>
        <taxon>Thiohalophilaceae</taxon>
        <taxon>Thiohalophilus</taxon>
    </lineage>
</organism>
<keyword evidence="3" id="KW-1185">Reference proteome</keyword>
<protein>
    <recommendedName>
        <fullName evidence="4">DUF3149 domain-containing protein</fullName>
    </recommendedName>
</protein>
<evidence type="ECO:0000256" key="1">
    <source>
        <dbReference type="SAM" id="Phobius"/>
    </source>
</evidence>
<keyword evidence="1" id="KW-0812">Transmembrane</keyword>
<reference evidence="2 3" key="1">
    <citation type="submission" date="2019-03" db="EMBL/GenBank/DDBJ databases">
        <title>Genomic Encyclopedia of Type Strains, Phase IV (KMG-IV): sequencing the most valuable type-strain genomes for metagenomic binning, comparative biology and taxonomic classification.</title>
        <authorList>
            <person name="Goeker M."/>
        </authorList>
    </citation>
    <scope>NUCLEOTIDE SEQUENCE [LARGE SCALE GENOMIC DNA]</scope>
    <source>
        <strain evidence="2 3">DSM 16326</strain>
    </source>
</reference>
<gene>
    <name evidence="2" type="ORF">EDC23_0313</name>
</gene>
<evidence type="ECO:0008006" key="4">
    <source>
        <dbReference type="Google" id="ProtNLM"/>
    </source>
</evidence>
<dbReference type="EMBL" id="SOQX01000001">
    <property type="protein sequence ID" value="TDY03942.1"/>
    <property type="molecule type" value="Genomic_DNA"/>
</dbReference>
<dbReference type="Proteomes" id="UP000294914">
    <property type="component" value="Unassembled WGS sequence"/>
</dbReference>
<name>A0A4R8ISC6_9GAMM</name>
<sequence>MLDLLFGSWTGILSLGVLIVSVAIIGYLFYMFFFRPPKK</sequence>
<proteinExistence type="predicted"/>
<keyword evidence="1" id="KW-1133">Transmembrane helix</keyword>
<dbReference type="Pfam" id="PF11346">
    <property type="entry name" value="DUF3149"/>
    <property type="match status" value="1"/>
</dbReference>
<evidence type="ECO:0000313" key="2">
    <source>
        <dbReference type="EMBL" id="TDY03942.1"/>
    </source>
</evidence>
<keyword evidence="1" id="KW-0472">Membrane</keyword>
<evidence type="ECO:0000313" key="3">
    <source>
        <dbReference type="Proteomes" id="UP000294914"/>
    </source>
</evidence>